<keyword evidence="2" id="KW-0472">Membrane</keyword>
<evidence type="ECO:0008006" key="4">
    <source>
        <dbReference type="Google" id="ProtNLM"/>
    </source>
</evidence>
<dbReference type="PANTHER" id="PTHR37768:SF2">
    <property type="entry name" value="OS06G0694800 PROTEIN"/>
    <property type="match status" value="1"/>
</dbReference>
<evidence type="ECO:0000256" key="2">
    <source>
        <dbReference type="SAM" id="Phobius"/>
    </source>
</evidence>
<proteinExistence type="evidence at transcript level"/>
<organism evidence="3">
    <name type="scientific">Picea sitchensis</name>
    <name type="common">Sitka spruce</name>
    <name type="synonym">Pinus sitchensis</name>
    <dbReference type="NCBI Taxonomy" id="3332"/>
    <lineage>
        <taxon>Eukaryota</taxon>
        <taxon>Viridiplantae</taxon>
        <taxon>Streptophyta</taxon>
        <taxon>Embryophyta</taxon>
        <taxon>Tracheophyta</taxon>
        <taxon>Spermatophyta</taxon>
        <taxon>Pinopsida</taxon>
        <taxon>Pinidae</taxon>
        <taxon>Conifers I</taxon>
        <taxon>Pinales</taxon>
        <taxon>Pinaceae</taxon>
        <taxon>Picea</taxon>
    </lineage>
</organism>
<keyword evidence="2" id="KW-1133">Transmembrane helix</keyword>
<dbReference type="EMBL" id="EF086873">
    <property type="protein sequence ID" value="ABK26129.1"/>
    <property type="molecule type" value="mRNA"/>
</dbReference>
<dbReference type="PANTHER" id="PTHR37768">
    <property type="entry name" value="OS06G0694800 PROTEIN"/>
    <property type="match status" value="1"/>
</dbReference>
<evidence type="ECO:0000256" key="1">
    <source>
        <dbReference type="SAM" id="MobiDB-lite"/>
    </source>
</evidence>
<feature type="transmembrane region" description="Helical" evidence="2">
    <location>
        <begin position="163"/>
        <end position="183"/>
    </location>
</feature>
<keyword evidence="2" id="KW-0812">Transmembrane</keyword>
<evidence type="ECO:0000313" key="3">
    <source>
        <dbReference type="EMBL" id="ABK26129.1"/>
    </source>
</evidence>
<reference evidence="3" key="1">
    <citation type="journal article" date="2008" name="BMC Genomics">
        <title>A conifer genomics resource of 200,000 spruce (Picea spp.) ESTs and 6,464 high-quality, sequence-finished full-length cDNAs for Sitka spruce (Picea sitchensis).</title>
        <authorList>
            <person name="Ralph S.G."/>
            <person name="Chun H.J."/>
            <person name="Kolosova N."/>
            <person name="Cooper D."/>
            <person name="Oddy C."/>
            <person name="Ritland C.E."/>
            <person name="Kirkpatrick R."/>
            <person name="Moore R."/>
            <person name="Barber S."/>
            <person name="Holt R.A."/>
            <person name="Jones S.J."/>
            <person name="Marra M.A."/>
            <person name="Douglas C.J."/>
            <person name="Ritland K."/>
            <person name="Bohlmann J."/>
        </authorList>
    </citation>
    <scope>NUCLEOTIDE SEQUENCE</scope>
    <source>
        <tissue evidence="3">Green portion of the leader tissue</tissue>
    </source>
</reference>
<dbReference type="OMA" id="PNSICCK"/>
<protein>
    <recommendedName>
        <fullName evidence="4">Transmembrane protein</fullName>
    </recommendedName>
</protein>
<dbReference type="AlphaFoldDB" id="A9NZR8"/>
<accession>A9NZR8</accession>
<name>A9NZR8_PICSI</name>
<feature type="region of interest" description="Disordered" evidence="1">
    <location>
        <begin position="102"/>
        <end position="122"/>
    </location>
</feature>
<sequence>MAHSLITASPGMANGFVMSSRWKLDWFGRSHRPRLLPGSAFHSRIRASVSDHEDQPSISKNDKEIKRWNGESLAKIAVVAFAAGVLVIGSAGDAMATRSGGRVGGQAFRSSPPPRSAPKINKSRTNVFINPPVAPPIFGGYGFGTPFFGGWGWSPFSYVPGPSVAIVGGGFDFFGLLLVLAFVGSIVRNFTRRNDDEDDFND</sequence>